<dbReference type="Gene3D" id="3.30.420.270">
    <property type="match status" value="1"/>
</dbReference>
<keyword evidence="6 9" id="KW-0472">Membrane</keyword>
<feature type="region of interest" description="Disordered" evidence="8">
    <location>
        <begin position="1"/>
        <end position="29"/>
    </location>
</feature>
<evidence type="ECO:0000256" key="1">
    <source>
        <dbReference type="ARBA" id="ARBA00004162"/>
    </source>
</evidence>
<organism evidence="10 11">
    <name type="scientific">Brevundimonas alba</name>
    <dbReference type="NCBI Taxonomy" id="74314"/>
    <lineage>
        <taxon>Bacteria</taxon>
        <taxon>Pseudomonadati</taxon>
        <taxon>Pseudomonadota</taxon>
        <taxon>Alphaproteobacteria</taxon>
        <taxon>Caulobacterales</taxon>
        <taxon>Caulobacteraceae</taxon>
        <taxon>Brevundimonas</taxon>
    </lineage>
</organism>
<accession>A0A7X6BLC5</accession>
<evidence type="ECO:0000313" key="11">
    <source>
        <dbReference type="Proteomes" id="UP000587415"/>
    </source>
</evidence>
<keyword evidence="5 9" id="KW-1133">Transmembrane helix</keyword>
<proteinExistence type="inferred from homology"/>
<feature type="transmembrane region" description="Helical" evidence="9">
    <location>
        <begin position="42"/>
        <end position="62"/>
    </location>
</feature>
<comment type="subcellular location">
    <subcellularLocation>
        <location evidence="1">Cell membrane</location>
        <topology evidence="1">Single-pass membrane protein</topology>
    </subcellularLocation>
    <subcellularLocation>
        <location evidence="7">Cell membrane</location>
        <topology evidence="7">Single-pass type II membrane protein</topology>
    </subcellularLocation>
</comment>
<keyword evidence="4 7" id="KW-0812">Transmembrane</keyword>
<dbReference type="PANTHER" id="PTHR30558">
    <property type="entry name" value="EXBD MEMBRANE COMPONENT OF PMF-DRIVEN MACROMOLECULE IMPORT SYSTEM"/>
    <property type="match status" value="1"/>
</dbReference>
<evidence type="ECO:0000256" key="9">
    <source>
        <dbReference type="SAM" id="Phobius"/>
    </source>
</evidence>
<evidence type="ECO:0000256" key="8">
    <source>
        <dbReference type="SAM" id="MobiDB-lite"/>
    </source>
</evidence>
<evidence type="ECO:0000313" key="10">
    <source>
        <dbReference type="EMBL" id="NJC39773.1"/>
    </source>
</evidence>
<dbReference type="AlphaFoldDB" id="A0A7X6BLC5"/>
<keyword evidence="11" id="KW-1185">Reference proteome</keyword>
<dbReference type="PANTHER" id="PTHR30558:SF9">
    <property type="entry name" value="BIOPOLYMER TRANSPORT PROTEIN EXBD"/>
    <property type="match status" value="1"/>
</dbReference>
<reference evidence="10 11" key="1">
    <citation type="submission" date="2020-03" db="EMBL/GenBank/DDBJ databases">
        <title>Genomic Encyclopedia of Type Strains, Phase IV (KMG-IV): sequencing the most valuable type-strain genomes for metagenomic binning, comparative biology and taxonomic classification.</title>
        <authorList>
            <person name="Goeker M."/>
        </authorList>
    </citation>
    <scope>NUCLEOTIDE SEQUENCE [LARGE SCALE GENOMIC DNA]</scope>
    <source>
        <strain evidence="10 11">DSM 4736</strain>
    </source>
</reference>
<evidence type="ECO:0000256" key="4">
    <source>
        <dbReference type="ARBA" id="ARBA00022692"/>
    </source>
</evidence>
<gene>
    <name evidence="10" type="ORF">GGQ87_000031</name>
</gene>
<comment type="similarity">
    <text evidence="2 7">Belongs to the ExbD/TolR family.</text>
</comment>
<feature type="compositionally biased region" description="Basic and acidic residues" evidence="8">
    <location>
        <begin position="1"/>
        <end position="17"/>
    </location>
</feature>
<evidence type="ECO:0000256" key="3">
    <source>
        <dbReference type="ARBA" id="ARBA00022475"/>
    </source>
</evidence>
<dbReference type="Proteomes" id="UP000587415">
    <property type="component" value="Unassembled WGS sequence"/>
</dbReference>
<dbReference type="GO" id="GO:0005886">
    <property type="term" value="C:plasma membrane"/>
    <property type="evidence" value="ECO:0007669"/>
    <property type="project" value="UniProtKB-SubCell"/>
</dbReference>
<keyword evidence="7" id="KW-0653">Protein transport</keyword>
<sequence length="158" mass="17015">MHRRDVAPGDREDDRMGSKLSGADGGAGQTIEQNADINVTPFVDIMLVLLIIFMVAAPMATVSMKLDLPPPKAPDTPQKEPVYITVQESGSIYIADRQSSLASLSADVCAALGGGPCREQRVFVRAEPEVPYERFMAVMNGLYGSGFTQVGLLNEDIE</sequence>
<dbReference type="InterPro" id="IPR003400">
    <property type="entry name" value="ExbD"/>
</dbReference>
<keyword evidence="3" id="KW-1003">Cell membrane</keyword>
<evidence type="ECO:0000256" key="7">
    <source>
        <dbReference type="RuleBase" id="RU003879"/>
    </source>
</evidence>
<dbReference type="GO" id="GO:0015031">
    <property type="term" value="P:protein transport"/>
    <property type="evidence" value="ECO:0007669"/>
    <property type="project" value="UniProtKB-KW"/>
</dbReference>
<evidence type="ECO:0000256" key="2">
    <source>
        <dbReference type="ARBA" id="ARBA00005811"/>
    </source>
</evidence>
<protein>
    <submittedName>
        <fullName evidence="10">Biopolymer transport protein ExbD</fullName>
    </submittedName>
</protein>
<evidence type="ECO:0000256" key="6">
    <source>
        <dbReference type="ARBA" id="ARBA00023136"/>
    </source>
</evidence>
<comment type="caution">
    <text evidence="10">The sequence shown here is derived from an EMBL/GenBank/DDBJ whole genome shotgun (WGS) entry which is preliminary data.</text>
</comment>
<keyword evidence="7" id="KW-0813">Transport</keyword>
<dbReference type="Pfam" id="PF02472">
    <property type="entry name" value="ExbD"/>
    <property type="match status" value="1"/>
</dbReference>
<dbReference type="EMBL" id="JAATJM010000001">
    <property type="protein sequence ID" value="NJC39773.1"/>
    <property type="molecule type" value="Genomic_DNA"/>
</dbReference>
<dbReference type="GO" id="GO:0022857">
    <property type="term" value="F:transmembrane transporter activity"/>
    <property type="evidence" value="ECO:0007669"/>
    <property type="project" value="InterPro"/>
</dbReference>
<evidence type="ECO:0000256" key="5">
    <source>
        <dbReference type="ARBA" id="ARBA00022989"/>
    </source>
</evidence>
<name>A0A7X6BLC5_9CAUL</name>